<evidence type="ECO:0000256" key="1">
    <source>
        <dbReference type="ARBA" id="ARBA00001946"/>
    </source>
</evidence>
<dbReference type="Pfam" id="PF00702">
    <property type="entry name" value="Hydrolase"/>
    <property type="match status" value="1"/>
</dbReference>
<dbReference type="SFLD" id="SFLDS00003">
    <property type="entry name" value="Haloacid_Dehalogenase"/>
    <property type="match status" value="1"/>
</dbReference>
<dbReference type="InterPro" id="IPR036412">
    <property type="entry name" value="HAD-like_sf"/>
</dbReference>
<dbReference type="InterPro" id="IPR051600">
    <property type="entry name" value="Beta-PGM-like"/>
</dbReference>
<dbReference type="SUPFAM" id="SSF56784">
    <property type="entry name" value="HAD-like"/>
    <property type="match status" value="1"/>
</dbReference>
<sequence length="242" mass="26206">MTITEQPVRGWSPEAVVFDCDGTLMDTEQHWQDARIRAFHDFGLRPAPGFAERAKGVHYLACGRMMADEAGKPDLAPEITESLLSHFMDRVADDPVTMPGAAEFVHRLSGRLPLAVASNCPLTVVEQSLDRAGLLSCFRHIVVPGAPRPSGVTPEGGAFAEGVIRPKPWPDVYTTATLLCGARPERTLAVEDSLTGIESARRARLRVIGVGPQPPDGESAVDLWVPTLRAPQLLDLDWVRGG</sequence>
<dbReference type="PANTHER" id="PTHR46193">
    <property type="entry name" value="6-PHOSPHOGLUCONATE PHOSPHATASE"/>
    <property type="match status" value="1"/>
</dbReference>
<reference evidence="5 6" key="1">
    <citation type="submission" date="2017-03" db="EMBL/GenBank/DDBJ databases">
        <title>Complete Genome Sequence of a natural compounds producer, Streptomyces violaceus S21.</title>
        <authorList>
            <person name="Zhong C."/>
            <person name="Zhao Z."/>
            <person name="Fu J."/>
            <person name="Zong G."/>
            <person name="Qin R."/>
            <person name="Cao G."/>
        </authorList>
    </citation>
    <scope>NUCLEOTIDE SEQUENCE [LARGE SCALE GENOMIC DNA]</scope>
    <source>
        <strain evidence="5 6">S21</strain>
    </source>
</reference>
<evidence type="ECO:0000313" key="5">
    <source>
        <dbReference type="EMBL" id="ARF65517.1"/>
    </source>
</evidence>
<dbReference type="SFLD" id="SFLDG01129">
    <property type="entry name" value="C1.5:_HAD__Beta-PGM__Phosphata"/>
    <property type="match status" value="1"/>
</dbReference>
<dbReference type="KEGG" id="svu:B1H20_31955"/>
<dbReference type="InterPro" id="IPR023198">
    <property type="entry name" value="PGP-like_dom2"/>
</dbReference>
<dbReference type="Proteomes" id="UP000192445">
    <property type="component" value="Chromosome"/>
</dbReference>
<evidence type="ECO:0000313" key="6">
    <source>
        <dbReference type="Proteomes" id="UP000192445"/>
    </source>
</evidence>
<comment type="cofactor">
    <cofactor evidence="1">
        <name>Mg(2+)</name>
        <dbReference type="ChEBI" id="CHEBI:18420"/>
    </cofactor>
</comment>
<dbReference type="RefSeq" id="WP_030188032.1">
    <property type="nucleotide sequence ID" value="NZ_CP020570.1"/>
</dbReference>
<dbReference type="Gene3D" id="1.10.150.240">
    <property type="entry name" value="Putative phosphatase, domain 2"/>
    <property type="match status" value="1"/>
</dbReference>
<dbReference type="InterPro" id="IPR006439">
    <property type="entry name" value="HAD-SF_hydro_IA"/>
</dbReference>
<keyword evidence="4" id="KW-0460">Magnesium</keyword>
<evidence type="ECO:0000256" key="4">
    <source>
        <dbReference type="ARBA" id="ARBA00022842"/>
    </source>
</evidence>
<dbReference type="Gene3D" id="3.40.50.1000">
    <property type="entry name" value="HAD superfamily/HAD-like"/>
    <property type="match status" value="1"/>
</dbReference>
<proteinExistence type="inferred from homology"/>
<keyword evidence="5" id="KW-0378">Hydrolase</keyword>
<dbReference type="EMBL" id="CP020570">
    <property type="protein sequence ID" value="ARF65517.1"/>
    <property type="molecule type" value="Genomic_DNA"/>
</dbReference>
<dbReference type="NCBIfam" id="TIGR01509">
    <property type="entry name" value="HAD-SF-IA-v3"/>
    <property type="match status" value="1"/>
</dbReference>
<dbReference type="AlphaFoldDB" id="A0A1V0UK77"/>
<dbReference type="GO" id="GO:0016787">
    <property type="term" value="F:hydrolase activity"/>
    <property type="evidence" value="ECO:0007669"/>
    <property type="project" value="UniProtKB-KW"/>
</dbReference>
<dbReference type="PANTHER" id="PTHR46193:SF10">
    <property type="entry name" value="6-PHOSPHOGLUCONATE PHOSPHATASE"/>
    <property type="match status" value="1"/>
</dbReference>
<gene>
    <name evidence="5" type="ORF">B1H20_31955</name>
</gene>
<dbReference type="STRING" id="1935.B1H20_31955"/>
<comment type="similarity">
    <text evidence="2">Belongs to the HAD-like hydrolase superfamily. CbbY/CbbZ/Gph/YieH family.</text>
</comment>
<dbReference type="OrthoDB" id="9812856at2"/>
<evidence type="ECO:0000256" key="2">
    <source>
        <dbReference type="ARBA" id="ARBA00006171"/>
    </source>
</evidence>
<keyword evidence="3" id="KW-0479">Metal-binding</keyword>
<dbReference type="CDD" id="cd07505">
    <property type="entry name" value="HAD_BPGM-like"/>
    <property type="match status" value="1"/>
</dbReference>
<organism evidence="5 6">
    <name type="scientific">Streptomyces violaceoruber</name>
    <dbReference type="NCBI Taxonomy" id="1935"/>
    <lineage>
        <taxon>Bacteria</taxon>
        <taxon>Bacillati</taxon>
        <taxon>Actinomycetota</taxon>
        <taxon>Actinomycetes</taxon>
        <taxon>Kitasatosporales</taxon>
        <taxon>Streptomycetaceae</taxon>
        <taxon>Streptomyces</taxon>
        <taxon>Streptomyces violaceoruber group</taxon>
    </lineage>
</organism>
<dbReference type="GO" id="GO:0046872">
    <property type="term" value="F:metal ion binding"/>
    <property type="evidence" value="ECO:0007669"/>
    <property type="project" value="UniProtKB-KW"/>
</dbReference>
<name>A0A1V0UK77_STRVN</name>
<dbReference type="InterPro" id="IPR023214">
    <property type="entry name" value="HAD_sf"/>
</dbReference>
<accession>A0A1V0UK77</accession>
<evidence type="ECO:0000256" key="3">
    <source>
        <dbReference type="ARBA" id="ARBA00022723"/>
    </source>
</evidence>
<protein>
    <submittedName>
        <fullName evidence="5">Hydrolase</fullName>
    </submittedName>
</protein>